<keyword evidence="3" id="KW-0217">Developmental protein</keyword>
<evidence type="ECO:0000256" key="10">
    <source>
        <dbReference type="ARBA" id="ARBA00023242"/>
    </source>
</evidence>
<dbReference type="GO" id="GO:0000981">
    <property type="term" value="F:DNA-binding transcription factor activity, RNA polymerase II-specific"/>
    <property type="evidence" value="ECO:0007669"/>
    <property type="project" value="TreeGrafter"/>
</dbReference>
<dbReference type="PANTHER" id="PTHR45767:SF2">
    <property type="entry name" value="FORKHEAD BOX PROTEIN O"/>
    <property type="match status" value="1"/>
</dbReference>
<protein>
    <recommendedName>
        <fullName evidence="14">Fork-head domain-containing protein</fullName>
    </recommendedName>
</protein>
<dbReference type="InterPro" id="IPR001766">
    <property type="entry name" value="Fork_head_dom"/>
</dbReference>
<comment type="subunit">
    <text evidence="12">Interacts with melt.</text>
</comment>
<dbReference type="PROSITE" id="PS50039">
    <property type="entry name" value="FORK_HEAD_3"/>
    <property type="match status" value="1"/>
</dbReference>
<evidence type="ECO:0000256" key="1">
    <source>
        <dbReference type="ARBA" id="ARBA00004123"/>
    </source>
</evidence>
<keyword evidence="16" id="KW-1185">Reference proteome</keyword>
<evidence type="ECO:0000256" key="12">
    <source>
        <dbReference type="ARBA" id="ARBA00038846"/>
    </source>
</evidence>
<dbReference type="SMART" id="SM00339">
    <property type="entry name" value="FH"/>
    <property type="match status" value="1"/>
</dbReference>
<proteinExistence type="predicted"/>
<dbReference type="InterPro" id="IPR036390">
    <property type="entry name" value="WH_DNA-bd_sf"/>
</dbReference>
<keyword evidence="8" id="KW-0010">Activator</keyword>
<organism evidence="15 16">
    <name type="scientific">Brassicogethes aeneus</name>
    <name type="common">Rape pollen beetle</name>
    <name type="synonym">Meligethes aeneus</name>
    <dbReference type="NCBI Taxonomy" id="1431903"/>
    <lineage>
        <taxon>Eukaryota</taxon>
        <taxon>Metazoa</taxon>
        <taxon>Ecdysozoa</taxon>
        <taxon>Arthropoda</taxon>
        <taxon>Hexapoda</taxon>
        <taxon>Insecta</taxon>
        <taxon>Pterygota</taxon>
        <taxon>Neoptera</taxon>
        <taxon>Endopterygota</taxon>
        <taxon>Coleoptera</taxon>
        <taxon>Polyphaga</taxon>
        <taxon>Cucujiformia</taxon>
        <taxon>Nitidulidae</taxon>
        <taxon>Meligethinae</taxon>
        <taxon>Brassicogethes</taxon>
    </lineage>
</organism>
<evidence type="ECO:0000256" key="5">
    <source>
        <dbReference type="ARBA" id="ARBA00022782"/>
    </source>
</evidence>
<dbReference type="InterPro" id="IPR036388">
    <property type="entry name" value="WH-like_DNA-bd_sf"/>
</dbReference>
<dbReference type="Proteomes" id="UP001154078">
    <property type="component" value="Chromosome 7"/>
</dbReference>
<dbReference type="AlphaFoldDB" id="A0A9P0BEW2"/>
<gene>
    <name evidence="15" type="ORF">MELIAE_LOCUS10333</name>
</gene>
<feature type="domain" description="Fork-head" evidence="14">
    <location>
        <begin position="57"/>
        <end position="116"/>
    </location>
</feature>
<evidence type="ECO:0000313" key="16">
    <source>
        <dbReference type="Proteomes" id="UP001154078"/>
    </source>
</evidence>
<evidence type="ECO:0000256" key="2">
    <source>
        <dbReference type="ARBA" id="ARBA00004496"/>
    </source>
</evidence>
<dbReference type="GO" id="GO:0030154">
    <property type="term" value="P:cell differentiation"/>
    <property type="evidence" value="ECO:0007669"/>
    <property type="project" value="UniProtKB-KW"/>
</dbReference>
<evidence type="ECO:0000256" key="7">
    <source>
        <dbReference type="ARBA" id="ARBA00023125"/>
    </source>
</evidence>
<dbReference type="GO" id="GO:0005737">
    <property type="term" value="C:cytoplasm"/>
    <property type="evidence" value="ECO:0007669"/>
    <property type="project" value="UniProtKB-SubCell"/>
</dbReference>
<keyword evidence="10 13" id="KW-0539">Nucleus</keyword>
<evidence type="ECO:0000256" key="8">
    <source>
        <dbReference type="ARBA" id="ARBA00023159"/>
    </source>
</evidence>
<dbReference type="SUPFAM" id="SSF46785">
    <property type="entry name" value="Winged helix' DNA-binding domain"/>
    <property type="match status" value="1"/>
</dbReference>
<dbReference type="EMBL" id="OV121138">
    <property type="protein sequence ID" value="CAH0560603.1"/>
    <property type="molecule type" value="Genomic_DNA"/>
</dbReference>
<keyword evidence="4" id="KW-0963">Cytoplasm</keyword>
<keyword evidence="11" id="KW-0131">Cell cycle</keyword>
<feature type="DNA-binding region" description="Fork-head" evidence="13">
    <location>
        <begin position="57"/>
        <end position="116"/>
    </location>
</feature>
<accession>A0A9P0BEW2</accession>
<dbReference type="OrthoDB" id="5954824at2759"/>
<keyword evidence="9" id="KW-0804">Transcription</keyword>
<dbReference type="GO" id="GO:0005634">
    <property type="term" value="C:nucleus"/>
    <property type="evidence" value="ECO:0007669"/>
    <property type="project" value="UniProtKB-SubCell"/>
</dbReference>
<reference evidence="15" key="1">
    <citation type="submission" date="2021-12" db="EMBL/GenBank/DDBJ databases">
        <authorList>
            <person name="King R."/>
        </authorList>
    </citation>
    <scope>NUCLEOTIDE SEQUENCE</scope>
</reference>
<keyword evidence="7 13" id="KW-0238">DNA-binding</keyword>
<evidence type="ECO:0000256" key="6">
    <source>
        <dbReference type="ARBA" id="ARBA00023015"/>
    </source>
</evidence>
<sequence>MNTNLQSEYADIEPQPFNRSYSWPRRQIINPEEAESSGSSSEIPLEEKNNFCHRNPWGSFSYADLITRAIESSPFKRLTLAQIYDWMNQERGKYFLWMLNSEAPGKNVRRRSNSLSINTEVKKKGKLRKTFLIIKKLLPGIPDGPRVSKKLDLLQETDYVYFRPRSNSNCSTEQLAGYLLQTAKIST</sequence>
<dbReference type="Gene3D" id="1.10.10.10">
    <property type="entry name" value="Winged helix-like DNA-binding domain superfamily/Winged helix DNA-binding domain"/>
    <property type="match status" value="1"/>
</dbReference>
<evidence type="ECO:0000256" key="11">
    <source>
        <dbReference type="ARBA" id="ARBA00023306"/>
    </source>
</evidence>
<comment type="subcellular location">
    <subcellularLocation>
        <location evidence="2">Cytoplasm</location>
    </subcellularLocation>
    <subcellularLocation>
        <location evidence="1 13">Nucleus</location>
    </subcellularLocation>
</comment>
<name>A0A9P0BEW2_BRAAE</name>
<evidence type="ECO:0000256" key="9">
    <source>
        <dbReference type="ARBA" id="ARBA00023163"/>
    </source>
</evidence>
<evidence type="ECO:0000256" key="3">
    <source>
        <dbReference type="ARBA" id="ARBA00022473"/>
    </source>
</evidence>
<evidence type="ECO:0000313" key="15">
    <source>
        <dbReference type="EMBL" id="CAH0560603.1"/>
    </source>
</evidence>
<dbReference type="Pfam" id="PF00250">
    <property type="entry name" value="Forkhead"/>
    <property type="match status" value="1"/>
</dbReference>
<dbReference type="PANTHER" id="PTHR45767">
    <property type="entry name" value="FORKHEAD BOX PROTEIN O"/>
    <property type="match status" value="1"/>
</dbReference>
<dbReference type="GO" id="GO:0000978">
    <property type="term" value="F:RNA polymerase II cis-regulatory region sequence-specific DNA binding"/>
    <property type="evidence" value="ECO:0007669"/>
    <property type="project" value="TreeGrafter"/>
</dbReference>
<keyword evidence="6" id="KW-0805">Transcription regulation</keyword>
<evidence type="ECO:0000259" key="14">
    <source>
        <dbReference type="PROSITE" id="PS50039"/>
    </source>
</evidence>
<evidence type="ECO:0000256" key="4">
    <source>
        <dbReference type="ARBA" id="ARBA00022490"/>
    </source>
</evidence>
<evidence type="ECO:0000256" key="13">
    <source>
        <dbReference type="PROSITE-ProRule" id="PRU00089"/>
    </source>
</evidence>
<keyword evidence="5" id="KW-0221">Differentiation</keyword>